<evidence type="ECO:0000313" key="4">
    <source>
        <dbReference type="Ensembl" id="ENSSFAP00005024458.1"/>
    </source>
</evidence>
<evidence type="ECO:0000256" key="1">
    <source>
        <dbReference type="SAM" id="Coils"/>
    </source>
</evidence>
<dbReference type="GeneID" id="115391665"/>
<keyword evidence="1" id="KW-0175">Coiled coil</keyword>
<keyword evidence="3" id="KW-0472">Membrane</keyword>
<gene>
    <name evidence="4" type="primary">LOC115391665</name>
</gene>
<reference evidence="4" key="2">
    <citation type="submission" date="2025-08" db="UniProtKB">
        <authorList>
            <consortium name="Ensembl"/>
        </authorList>
    </citation>
    <scope>IDENTIFICATION</scope>
</reference>
<proteinExistence type="predicted"/>
<feature type="coiled-coil region" evidence="1">
    <location>
        <begin position="358"/>
        <end position="420"/>
    </location>
</feature>
<evidence type="ECO:0000256" key="3">
    <source>
        <dbReference type="SAM" id="Phobius"/>
    </source>
</evidence>
<dbReference type="Gene3D" id="1.20.5.1160">
    <property type="entry name" value="Vasodilator-stimulated phosphoprotein"/>
    <property type="match status" value="1"/>
</dbReference>
<dbReference type="RefSeq" id="XP_029951831.1">
    <property type="nucleotide sequence ID" value="XM_030095971.1"/>
</dbReference>
<reference evidence="4" key="3">
    <citation type="submission" date="2025-09" db="UniProtKB">
        <authorList>
            <consortium name="Ensembl"/>
        </authorList>
    </citation>
    <scope>IDENTIFICATION</scope>
</reference>
<dbReference type="PANTHER" id="PTHR15715">
    <property type="entry name" value="CENTROSOMAL PROTEIN OF 170 KDA"/>
    <property type="match status" value="1"/>
</dbReference>
<evidence type="ECO:0000313" key="5">
    <source>
        <dbReference type="Proteomes" id="UP000472267"/>
    </source>
</evidence>
<dbReference type="OMA" id="MTQSENC"/>
<dbReference type="Proteomes" id="UP000472267">
    <property type="component" value="Chromosome 7"/>
</dbReference>
<reference evidence="4" key="1">
    <citation type="submission" date="2019-06" db="EMBL/GenBank/DDBJ databases">
        <authorList>
            <consortium name="Wellcome Sanger Institute Data Sharing"/>
        </authorList>
    </citation>
    <scope>NUCLEOTIDE SEQUENCE [LARGE SCALE GENOMIC DNA]</scope>
</reference>
<feature type="region of interest" description="Disordered" evidence="2">
    <location>
        <begin position="1"/>
        <end position="92"/>
    </location>
</feature>
<organism evidence="4 5">
    <name type="scientific">Salarias fasciatus</name>
    <name type="common">Jewelled blenny</name>
    <name type="synonym">Blennius fasciatus</name>
    <dbReference type="NCBI Taxonomy" id="181472"/>
    <lineage>
        <taxon>Eukaryota</taxon>
        <taxon>Metazoa</taxon>
        <taxon>Chordata</taxon>
        <taxon>Craniata</taxon>
        <taxon>Vertebrata</taxon>
        <taxon>Euteleostomi</taxon>
        <taxon>Actinopterygii</taxon>
        <taxon>Neopterygii</taxon>
        <taxon>Teleostei</taxon>
        <taxon>Neoteleostei</taxon>
        <taxon>Acanthomorphata</taxon>
        <taxon>Ovalentaria</taxon>
        <taxon>Blenniimorphae</taxon>
        <taxon>Blenniiformes</taxon>
        <taxon>Blennioidei</taxon>
        <taxon>Blenniidae</taxon>
        <taxon>Salariinae</taxon>
        <taxon>Salarias</taxon>
    </lineage>
</organism>
<feature type="compositionally biased region" description="Basic and acidic residues" evidence="2">
    <location>
        <begin position="64"/>
        <end position="78"/>
    </location>
</feature>
<dbReference type="InterPro" id="IPR051176">
    <property type="entry name" value="Cent_Immune-Sig_Mod"/>
</dbReference>
<feature type="compositionally biased region" description="Basic and acidic residues" evidence="2">
    <location>
        <begin position="37"/>
        <end position="56"/>
    </location>
</feature>
<dbReference type="PANTHER" id="PTHR15715:SF26">
    <property type="entry name" value="COILED-COIL DOMAIN-CONTAINING PROTEIN 136"/>
    <property type="match status" value="1"/>
</dbReference>
<dbReference type="AlphaFoldDB" id="A0A672H5R8"/>
<sequence>MDGLRLPPLIEEALDSTDDPCDLKAEGSPTMDNQITAKERGVLGSSEKEEMDRDGAREEDEEGEEKKLREEEREGEEKRKRRQEPLTEEQELEELRAQVLQLLLELEDARETSNKHQESFHELQGLLEDERLASAHQAEAFTRQIQNLQAQLRSVQEEMDSLEEEKESELAEAQEELRAAQEEVLLLQQAAEEAAAERENDIASLQEELCRRRAELQRLSEEAQEYDLEITTLRAEISMKSQRREAERREGDVDLLKEECRMLKEECQALKEDNRRLSERLQLLQRQRTCSSVYLSLKEEDTEEGAAEACPDEVMAESYMTMAQSENCRLVDASIQKNISFDGKPVTPTGWNGGVGEIFSLRDQLKQAEEKASQVQRECDGLKMELQELQILYDSSQRERAALEEELQRCKAELEKLSGGTQRFIHPSEHPVLSIPFIGMIVIVAVVWCWLSELASQRARGVR</sequence>
<keyword evidence="3" id="KW-1133">Transmembrane helix</keyword>
<dbReference type="InParanoid" id="A0A672H5R8"/>
<dbReference type="GO" id="GO:0002080">
    <property type="term" value="C:acrosomal membrane"/>
    <property type="evidence" value="ECO:0007669"/>
    <property type="project" value="TreeGrafter"/>
</dbReference>
<name>A0A672H5R8_SALFA</name>
<accession>A0A672H5R8</accession>
<dbReference type="Ensembl" id="ENSSFAT00005025438.1">
    <property type="protein sequence ID" value="ENSSFAP00005024458.1"/>
    <property type="gene ID" value="ENSSFAG00005012600.1"/>
</dbReference>
<protein>
    <submittedName>
        <fullName evidence="4">Coiled-coil domain-containing protein 136-like</fullName>
    </submittedName>
</protein>
<evidence type="ECO:0000256" key="2">
    <source>
        <dbReference type="SAM" id="MobiDB-lite"/>
    </source>
</evidence>
<feature type="transmembrane region" description="Helical" evidence="3">
    <location>
        <begin position="432"/>
        <end position="451"/>
    </location>
</feature>
<dbReference type="OrthoDB" id="9948923at2759"/>
<feature type="coiled-coil region" evidence="1">
    <location>
        <begin position="138"/>
        <end position="287"/>
    </location>
</feature>
<keyword evidence="5" id="KW-1185">Reference proteome</keyword>
<dbReference type="GO" id="GO:0001675">
    <property type="term" value="P:acrosome assembly"/>
    <property type="evidence" value="ECO:0007669"/>
    <property type="project" value="TreeGrafter"/>
</dbReference>
<dbReference type="GO" id="GO:0007338">
    <property type="term" value="P:single fertilization"/>
    <property type="evidence" value="ECO:0007669"/>
    <property type="project" value="TreeGrafter"/>
</dbReference>
<keyword evidence="3" id="KW-0812">Transmembrane</keyword>